<evidence type="ECO:0000256" key="1">
    <source>
        <dbReference type="SAM" id="Phobius"/>
    </source>
</evidence>
<keyword evidence="3" id="KW-1185">Reference proteome</keyword>
<sequence length="160" mass="17537">MKLTGRSAAGSEITYEENFWTGKRKLYVDGTEIAKADRKTFVKEEEDAKHYYCIRGNFISGVTVMADAEEIVLCKNLWYEWILIFFPLVGIVFGVGFGGAIGGGLSALFCMIGAVCNAILLRSNLSKPLSVILCIVVGVVVNAAWIGIWLPIMLAISQHI</sequence>
<comment type="caution">
    <text evidence="2">The sequence shown here is derived from an EMBL/GenBank/DDBJ whole genome shotgun (WGS) entry which is preliminary data.</text>
</comment>
<organism evidence="2 3">
    <name type="scientific">Candidatus Borkfalkia ceftriaxoniphila</name>
    <dbReference type="NCBI Taxonomy" id="2508949"/>
    <lineage>
        <taxon>Bacteria</taxon>
        <taxon>Bacillati</taxon>
        <taxon>Bacillota</taxon>
        <taxon>Clostridia</taxon>
        <taxon>Christensenellales</taxon>
        <taxon>Christensenellaceae</taxon>
        <taxon>Candidatus Borkfalkia</taxon>
    </lineage>
</organism>
<accession>A0A4Q2KCJ4</accession>
<dbReference type="AlphaFoldDB" id="A0A4Q2KCJ4"/>
<proteinExistence type="predicted"/>
<evidence type="ECO:0000313" key="3">
    <source>
        <dbReference type="Proteomes" id="UP000291269"/>
    </source>
</evidence>
<name>A0A4Q2KCJ4_9FIRM</name>
<gene>
    <name evidence="2" type="ORF">ESZ91_04885</name>
</gene>
<reference evidence="2 3" key="1">
    <citation type="journal article" date="2019" name="Gut">
        <title>Antibiotics-induced monodominance of a novel gut bacterial order.</title>
        <authorList>
            <person name="Hildebrand F."/>
            <person name="Moitinho-Silva L."/>
            <person name="Blasche S."/>
            <person name="Jahn M.T."/>
            <person name="Gossmann T.I."/>
            <person name="Heuerta-Cepas J."/>
            <person name="Hercog R."/>
            <person name="Luetge M."/>
            <person name="Bahram M."/>
            <person name="Pryszlak A."/>
            <person name="Alves R.J."/>
            <person name="Waszak S.M."/>
            <person name="Zhu A."/>
            <person name="Ye L."/>
            <person name="Costea P.I."/>
            <person name="Aalvink S."/>
            <person name="Belzer C."/>
            <person name="Forslund S.K."/>
            <person name="Sunagawa S."/>
            <person name="Hentschel U."/>
            <person name="Merten C."/>
            <person name="Patil K.R."/>
            <person name="Benes V."/>
            <person name="Bork P."/>
        </authorList>
    </citation>
    <scope>NUCLEOTIDE SEQUENCE [LARGE SCALE GENOMIC DNA]</scope>
    <source>
        <strain evidence="2 3">HDS1380</strain>
    </source>
</reference>
<evidence type="ECO:0000313" key="2">
    <source>
        <dbReference type="EMBL" id="RXZ61729.1"/>
    </source>
</evidence>
<dbReference type="EMBL" id="SDOZ01000002">
    <property type="protein sequence ID" value="RXZ61729.1"/>
    <property type="molecule type" value="Genomic_DNA"/>
</dbReference>
<dbReference type="RefSeq" id="WP_129224679.1">
    <property type="nucleotide sequence ID" value="NZ_SDOZ01000002.1"/>
</dbReference>
<feature type="transmembrane region" description="Helical" evidence="1">
    <location>
        <begin position="101"/>
        <end position="120"/>
    </location>
</feature>
<keyword evidence="1" id="KW-0472">Membrane</keyword>
<keyword evidence="1" id="KW-1133">Transmembrane helix</keyword>
<keyword evidence="1" id="KW-0812">Transmembrane</keyword>
<feature type="transmembrane region" description="Helical" evidence="1">
    <location>
        <begin position="132"/>
        <end position="156"/>
    </location>
</feature>
<feature type="transmembrane region" description="Helical" evidence="1">
    <location>
        <begin position="77"/>
        <end position="95"/>
    </location>
</feature>
<dbReference type="Proteomes" id="UP000291269">
    <property type="component" value="Unassembled WGS sequence"/>
</dbReference>
<protein>
    <submittedName>
        <fullName evidence="2">Uncharacterized protein</fullName>
    </submittedName>
</protein>